<dbReference type="EMBL" id="CP038804">
    <property type="protein sequence ID" value="UTY32869.1"/>
    <property type="molecule type" value="Genomic_DNA"/>
</dbReference>
<accession>A0AAE9SKM6</accession>
<reference evidence="3" key="1">
    <citation type="submission" date="2019-04" db="EMBL/GenBank/DDBJ databases">
        <title>Whole genome sequencing of oral phylogroup 2 treponemes.</title>
        <authorList>
            <person name="Chan Y."/>
            <person name="Zeng H.H."/>
            <person name="Yu X.L."/>
            <person name="Leung W.K."/>
            <person name="Watt R.M."/>
        </authorList>
    </citation>
    <scope>NUCLEOTIDE SEQUENCE</scope>
    <source>
        <strain evidence="3">OMZ 835</strain>
    </source>
</reference>
<sequence>MKKILTKFLPLLLLVSLTSCKQLLDDIDKTFSYWANTANITEIEIPSGLPIDKDDFFALPSGEDAHIYFKLNNSQKFEFLMPGDSNAPDDIIVFDKNVNGKSGGRPKFGEDYTLTQTSYDRIELTYKKDFLLKNEQGKANLNPKIKLYNKKDNRRFVQNYNYKLRANTVPPKPEWVTTGKIIDGENSYYVLIFKFAVPANSIDTSLHGDISEVYFTEGENQKAPIQVKLTKEGFDVSGSQGILIPTNEEIKQLANEEITGGGPTSFPSIPAANSDDRKWMLCIKTGVKTKQSLSYKVKVKDLRGLASDETSGVTNLAKLPTPKISYHSAMGELTNYGVYKDNESALSTGTFANPIHISSCFGNPVILKAHNDAYPDGVTINAEVKLSTSTPAPADFTGPTGSSQQDGNSTKILLDPIPGVDEIYEVKLKASGPNYTDSDEKTYYYKIKKEVRAGNGSWQILKKTVKKASDGDTIYINGNITSTNEANNSGEFEVSKKINIQGLSGKAGSIIDANKDGSNKPNPSHRIFNIKSGATLNLTGLTLQNGKIEGNTYEATGGAIKADINSVLTLNNTDIKDSEAGMAGGAISSTGNIDIKGNSIIKDNKIISPNGLGGAIYNSGTLKISGSAQIVPSAAPDENTLGKNDVYLPAGKVITITGNLSEASVARITPADNTYTAGRQVVKGEGYALNDGDISKFSLTQKSGQTWSLQRDSTLNALVLKKEATEITSWQGLQDAVTAASSGNTITVKTTLTADENTSEILINKDLTIKGEGAAILDANYKHRIFNVFNGATLTLKDITLKKGKSITGLGAGVHVTGASLEIEDVTITECKNEKNSGKGGAIYISNSSDRRLLIKGNSKIENNQAELGAGIYIDITSGENIIEGNAEIRGNICQSNGQGGGIYIHKGALVLQGNAKILNNESRVGAAGGGGVYISPNGTLTIKGSCLIEGNKAKKSDGTSLTGFGGGICNLGTLTIEGGEIKDNEAQHGGAVYNNGTFKISGSAKITIDADKNDVYLPADKVITITGNLSEAAVARISPMNYPSALTPTITVLTAASGVTLADKVSKFKVTDQPPDGKKWKINTAGQLEENSSKTVTTWAELKTEVEKTGGAEVIIVDGTETNLTATVSTDEINVNRNVTVIGKNSNITLNANEKCRIFKVSNGVTLKLKDITLKKGKEGIGVGVYVEEASLEIENVTIKECKSNTGTGMGGAIYIKNLSHNGRLWIKGTSTIKDNGAYNGAGIYIATNSGENIIEGNAEISHNICFSFGQGGGIYIENGNLVLKGNTKIFNNESKNSDTDSGGGGIYIKSGSTLIIKDSCEIKNNIAKNKNNDTHTGFGGGICNLGTLTMEGGTITGNEAKEGGAVYNNGIFNMSGSAKITPSTDGDEHIHGKNDVYLNNSTAINVGSTLDADQNQAARITVPKSKYKASTQVLTGNTGVNANKFKVTKKGTEEWEVDSAGHLKKKN</sequence>
<feature type="signal peptide" evidence="2">
    <location>
        <begin position="1"/>
        <end position="21"/>
    </location>
</feature>
<evidence type="ECO:0000256" key="1">
    <source>
        <dbReference type="SAM" id="MobiDB-lite"/>
    </source>
</evidence>
<dbReference type="SUPFAM" id="SSF51126">
    <property type="entry name" value="Pectin lyase-like"/>
    <property type="match status" value="3"/>
</dbReference>
<feature type="region of interest" description="Disordered" evidence="1">
    <location>
        <begin position="390"/>
        <end position="410"/>
    </location>
</feature>
<gene>
    <name evidence="3" type="ORF">E4N74_01735</name>
</gene>
<dbReference type="Proteomes" id="UP001058682">
    <property type="component" value="Chromosome"/>
</dbReference>
<proteinExistence type="predicted"/>
<dbReference type="PROSITE" id="PS51257">
    <property type="entry name" value="PROKAR_LIPOPROTEIN"/>
    <property type="match status" value="1"/>
</dbReference>
<evidence type="ECO:0000256" key="2">
    <source>
        <dbReference type="SAM" id="SignalP"/>
    </source>
</evidence>
<dbReference type="SMART" id="SM00710">
    <property type="entry name" value="PbH1"/>
    <property type="match status" value="9"/>
</dbReference>
<dbReference type="InterPro" id="IPR012334">
    <property type="entry name" value="Pectin_lyas_fold"/>
</dbReference>
<name>A0AAE9SKM6_9SPIR</name>
<dbReference type="InterPro" id="IPR011050">
    <property type="entry name" value="Pectin_lyase_fold/virulence"/>
</dbReference>
<feature type="chain" id="PRO_5042007368" evidence="2">
    <location>
        <begin position="22"/>
        <end position="1469"/>
    </location>
</feature>
<feature type="compositionally biased region" description="Polar residues" evidence="1">
    <location>
        <begin position="399"/>
        <end position="410"/>
    </location>
</feature>
<dbReference type="Gene3D" id="2.160.20.10">
    <property type="entry name" value="Single-stranded right-handed beta-helix, Pectin lyase-like"/>
    <property type="match status" value="2"/>
</dbReference>
<evidence type="ECO:0000313" key="4">
    <source>
        <dbReference type="Proteomes" id="UP001058682"/>
    </source>
</evidence>
<dbReference type="RefSeq" id="WP_255818612.1">
    <property type="nucleotide sequence ID" value="NZ_CP038804.1"/>
</dbReference>
<evidence type="ECO:0000313" key="3">
    <source>
        <dbReference type="EMBL" id="UTY32869.1"/>
    </source>
</evidence>
<organism evidence="3 4">
    <name type="scientific">Treponema putidum</name>
    <dbReference type="NCBI Taxonomy" id="221027"/>
    <lineage>
        <taxon>Bacteria</taxon>
        <taxon>Pseudomonadati</taxon>
        <taxon>Spirochaetota</taxon>
        <taxon>Spirochaetia</taxon>
        <taxon>Spirochaetales</taxon>
        <taxon>Treponemataceae</taxon>
        <taxon>Treponema</taxon>
    </lineage>
</organism>
<protein>
    <submittedName>
        <fullName evidence="3">Uncharacterized protein</fullName>
    </submittedName>
</protein>
<keyword evidence="2" id="KW-0732">Signal</keyword>
<dbReference type="InterPro" id="IPR006626">
    <property type="entry name" value="PbH1"/>
</dbReference>